<evidence type="ECO:0000256" key="9">
    <source>
        <dbReference type="ARBA" id="ARBA00022679"/>
    </source>
</evidence>
<dbReference type="NCBIfam" id="NF000648">
    <property type="entry name" value="PRK00026.1"/>
    <property type="match status" value="1"/>
</dbReference>
<sequence>MTCEIDVVTLFPEMFDAITKYGITGRANENAIYQLHTWNPRDFTTDNYRTIDDRPYGGGPGMVMLAQPLEKAITAARTRQAASGAARTRVIYLSPQGRLLNHGLVMELRKEPALVLLAGRYEGVDERLIARQVDDEISIGDYVLSGGELAAMVLIDCLVRQMPGALGDAESANQDSFVEGLLDCPHYTRPEIYEGSVVPEILTSGNHARIKRWRLQQSLGRTWLRRPDLLALKIESGLTSEEEMLLEEFKHGYEADPNSIKSNRNLRKYSKESQ</sequence>
<evidence type="ECO:0000256" key="5">
    <source>
        <dbReference type="ARBA" id="ARBA00012807"/>
    </source>
</evidence>
<evidence type="ECO:0000256" key="13">
    <source>
        <dbReference type="ARBA" id="ARBA00033392"/>
    </source>
</evidence>
<dbReference type="EMBL" id="FOBH01000001">
    <property type="protein sequence ID" value="SEK37588.1"/>
    <property type="molecule type" value="Genomic_DNA"/>
</dbReference>
<evidence type="ECO:0000256" key="15">
    <source>
        <dbReference type="HAMAP-Rule" id="MF_00605"/>
    </source>
</evidence>
<feature type="binding site" evidence="15 16">
    <location>
        <begin position="139"/>
        <end position="144"/>
    </location>
    <ligand>
        <name>S-adenosyl-L-methionine</name>
        <dbReference type="ChEBI" id="CHEBI:59789"/>
    </ligand>
</feature>
<evidence type="ECO:0000259" key="19">
    <source>
        <dbReference type="Pfam" id="PF01746"/>
    </source>
</evidence>
<evidence type="ECO:0000256" key="2">
    <source>
        <dbReference type="ARBA" id="ARBA00004496"/>
    </source>
</evidence>
<keyword evidence="8 15" id="KW-0489">Methyltransferase</keyword>
<keyword evidence="9 15" id="KW-0808">Transferase</keyword>
<comment type="function">
    <text evidence="1 15 17">Specifically methylates guanosine-37 in various tRNAs.</text>
</comment>
<organism evidence="20 21">
    <name type="scientific">Nitrosovibrio tenuis</name>
    <dbReference type="NCBI Taxonomy" id="1233"/>
    <lineage>
        <taxon>Bacteria</taxon>
        <taxon>Pseudomonadati</taxon>
        <taxon>Pseudomonadota</taxon>
        <taxon>Betaproteobacteria</taxon>
        <taxon>Nitrosomonadales</taxon>
        <taxon>Nitrosomonadaceae</taxon>
        <taxon>Nitrosovibrio</taxon>
    </lineage>
</organism>
<evidence type="ECO:0000256" key="8">
    <source>
        <dbReference type="ARBA" id="ARBA00022603"/>
    </source>
</evidence>
<dbReference type="InterPro" id="IPR002649">
    <property type="entry name" value="tRNA_m1G_MeTrfase_TrmD"/>
</dbReference>
<keyword evidence="21" id="KW-1185">Reference proteome</keyword>
<evidence type="ECO:0000256" key="6">
    <source>
        <dbReference type="ARBA" id="ARBA00014679"/>
    </source>
</evidence>
<evidence type="ECO:0000256" key="18">
    <source>
        <dbReference type="SAM" id="MobiDB-lite"/>
    </source>
</evidence>
<gene>
    <name evidence="15" type="primary">trmD</name>
    <name evidence="20" type="ORF">SAMN05216387_101280</name>
</gene>
<protein>
    <recommendedName>
        <fullName evidence="6 15">tRNA (guanine-N(1)-)-methyltransferase</fullName>
        <ecNumber evidence="5 15">2.1.1.228</ecNumber>
    </recommendedName>
    <alternativeName>
        <fullName evidence="12 15">M1G-methyltransferase</fullName>
    </alternativeName>
    <alternativeName>
        <fullName evidence="13 15">tRNA [GM37] methyltransferase</fullName>
    </alternativeName>
</protein>
<evidence type="ECO:0000256" key="3">
    <source>
        <dbReference type="ARBA" id="ARBA00007630"/>
    </source>
</evidence>
<dbReference type="PIRSF" id="PIRSF000386">
    <property type="entry name" value="tRNA_mtase"/>
    <property type="match status" value="1"/>
</dbReference>
<dbReference type="GO" id="GO:0052906">
    <property type="term" value="F:tRNA (guanine(37)-N1)-methyltransferase activity"/>
    <property type="evidence" value="ECO:0007669"/>
    <property type="project" value="UniProtKB-UniRule"/>
</dbReference>
<dbReference type="InterPro" id="IPR029028">
    <property type="entry name" value="Alpha/beta_knot_MTases"/>
</dbReference>
<evidence type="ECO:0000313" key="21">
    <source>
        <dbReference type="Proteomes" id="UP000198620"/>
    </source>
</evidence>
<proteinExistence type="inferred from homology"/>
<dbReference type="AlphaFoldDB" id="A0A1H7GHJ2"/>
<dbReference type="Proteomes" id="UP000198620">
    <property type="component" value="Unassembled WGS sequence"/>
</dbReference>
<dbReference type="PANTHER" id="PTHR46417">
    <property type="entry name" value="TRNA (GUANINE-N(1)-)-METHYLTRANSFERASE"/>
    <property type="match status" value="1"/>
</dbReference>
<dbReference type="InterPro" id="IPR023148">
    <property type="entry name" value="tRNA_m1G_MeTrfase_C_sf"/>
</dbReference>
<dbReference type="PANTHER" id="PTHR46417:SF1">
    <property type="entry name" value="TRNA (GUANINE-N(1)-)-METHYLTRANSFERASE"/>
    <property type="match status" value="1"/>
</dbReference>
<feature type="domain" description="tRNA methyltransferase TRMD/TRM10-type" evidence="19">
    <location>
        <begin position="4"/>
        <end position="230"/>
    </location>
</feature>
<evidence type="ECO:0000256" key="4">
    <source>
        <dbReference type="ARBA" id="ARBA00011738"/>
    </source>
</evidence>
<dbReference type="GO" id="GO:0002939">
    <property type="term" value="P:tRNA N1-guanine methylation"/>
    <property type="evidence" value="ECO:0007669"/>
    <property type="project" value="TreeGrafter"/>
</dbReference>
<name>A0A1H7GHJ2_9PROT</name>
<evidence type="ECO:0000256" key="11">
    <source>
        <dbReference type="ARBA" id="ARBA00022694"/>
    </source>
</evidence>
<dbReference type="STRING" id="1233.SAMN05216387_101280"/>
<dbReference type="FunFam" id="1.10.1270.20:FF:000001">
    <property type="entry name" value="tRNA (guanine-N(1)-)-methyltransferase"/>
    <property type="match status" value="1"/>
</dbReference>
<dbReference type="SUPFAM" id="SSF75217">
    <property type="entry name" value="alpha/beta knot"/>
    <property type="match status" value="1"/>
</dbReference>
<dbReference type="Gene3D" id="1.10.1270.20">
    <property type="entry name" value="tRNA(m1g37)methyltransferase, domain 2"/>
    <property type="match status" value="1"/>
</dbReference>
<dbReference type="GO" id="GO:0005829">
    <property type="term" value="C:cytosol"/>
    <property type="evidence" value="ECO:0007669"/>
    <property type="project" value="TreeGrafter"/>
</dbReference>
<dbReference type="HAMAP" id="MF_00605">
    <property type="entry name" value="TrmD"/>
    <property type="match status" value="1"/>
</dbReference>
<keyword evidence="7 15" id="KW-0963">Cytoplasm</keyword>
<dbReference type="InterPro" id="IPR016009">
    <property type="entry name" value="tRNA_MeTrfase_TRMD/TRM10"/>
</dbReference>
<keyword evidence="11 15" id="KW-0819">tRNA processing</keyword>
<evidence type="ECO:0000256" key="16">
    <source>
        <dbReference type="PIRSR" id="PIRSR000386-1"/>
    </source>
</evidence>
<dbReference type="OrthoDB" id="9807416at2"/>
<comment type="catalytic activity">
    <reaction evidence="14 15 17">
        <text>guanosine(37) in tRNA + S-adenosyl-L-methionine = N(1)-methylguanosine(37) in tRNA + S-adenosyl-L-homocysteine + H(+)</text>
        <dbReference type="Rhea" id="RHEA:36899"/>
        <dbReference type="Rhea" id="RHEA-COMP:10145"/>
        <dbReference type="Rhea" id="RHEA-COMP:10147"/>
        <dbReference type="ChEBI" id="CHEBI:15378"/>
        <dbReference type="ChEBI" id="CHEBI:57856"/>
        <dbReference type="ChEBI" id="CHEBI:59789"/>
        <dbReference type="ChEBI" id="CHEBI:73542"/>
        <dbReference type="ChEBI" id="CHEBI:74269"/>
        <dbReference type="EC" id="2.1.1.228"/>
    </reaction>
</comment>
<evidence type="ECO:0000256" key="17">
    <source>
        <dbReference type="RuleBase" id="RU003464"/>
    </source>
</evidence>
<dbReference type="CDD" id="cd18080">
    <property type="entry name" value="TrmD-like"/>
    <property type="match status" value="1"/>
</dbReference>
<dbReference type="NCBIfam" id="TIGR00088">
    <property type="entry name" value="trmD"/>
    <property type="match status" value="1"/>
</dbReference>
<feature type="binding site" evidence="15 16">
    <location>
        <position position="119"/>
    </location>
    <ligand>
        <name>S-adenosyl-L-methionine</name>
        <dbReference type="ChEBI" id="CHEBI:59789"/>
    </ligand>
</feature>
<evidence type="ECO:0000256" key="1">
    <source>
        <dbReference type="ARBA" id="ARBA00002634"/>
    </source>
</evidence>
<keyword evidence="10 15" id="KW-0949">S-adenosyl-L-methionine</keyword>
<evidence type="ECO:0000256" key="14">
    <source>
        <dbReference type="ARBA" id="ARBA00047783"/>
    </source>
</evidence>
<evidence type="ECO:0000256" key="10">
    <source>
        <dbReference type="ARBA" id="ARBA00022691"/>
    </source>
</evidence>
<dbReference type="InterPro" id="IPR029026">
    <property type="entry name" value="tRNA_m1G_MTases_N"/>
</dbReference>
<accession>A0A1H7GHJ2</accession>
<dbReference type="Pfam" id="PF01746">
    <property type="entry name" value="tRNA_m1G_MT"/>
    <property type="match status" value="1"/>
</dbReference>
<evidence type="ECO:0000256" key="7">
    <source>
        <dbReference type="ARBA" id="ARBA00022490"/>
    </source>
</evidence>
<evidence type="ECO:0000313" key="20">
    <source>
        <dbReference type="EMBL" id="SEK37588.1"/>
    </source>
</evidence>
<dbReference type="Gene3D" id="3.40.1280.10">
    <property type="match status" value="1"/>
</dbReference>
<comment type="similarity">
    <text evidence="3 15 17">Belongs to the RNA methyltransferase TrmD family.</text>
</comment>
<evidence type="ECO:0000256" key="12">
    <source>
        <dbReference type="ARBA" id="ARBA00029736"/>
    </source>
</evidence>
<comment type="subunit">
    <text evidence="4 15 17">Homodimer.</text>
</comment>
<dbReference type="RefSeq" id="WP_090826241.1">
    <property type="nucleotide sequence ID" value="NZ_FOBH01000001.1"/>
</dbReference>
<dbReference type="FunFam" id="3.40.1280.10:FF:000001">
    <property type="entry name" value="tRNA (guanine-N(1)-)-methyltransferase"/>
    <property type="match status" value="1"/>
</dbReference>
<reference evidence="20 21" key="1">
    <citation type="submission" date="2016-10" db="EMBL/GenBank/DDBJ databases">
        <authorList>
            <person name="de Groot N.N."/>
        </authorList>
    </citation>
    <scope>NUCLEOTIDE SEQUENCE [LARGE SCALE GENOMIC DNA]</scope>
    <source>
        <strain evidence="20 21">Nv1</strain>
    </source>
</reference>
<feature type="region of interest" description="Disordered" evidence="18">
    <location>
        <begin position="255"/>
        <end position="274"/>
    </location>
</feature>
<dbReference type="EC" id="2.1.1.228" evidence="5 15"/>
<comment type="subcellular location">
    <subcellularLocation>
        <location evidence="2 15 17">Cytoplasm</location>
    </subcellularLocation>
</comment>